<feature type="non-terminal residue" evidence="2">
    <location>
        <position position="1"/>
    </location>
</feature>
<accession>A0A8X6G5S8</accession>
<keyword evidence="3" id="KW-1185">Reference proteome</keyword>
<name>A0A8X6G5S8_TRICU</name>
<evidence type="ECO:0000313" key="2">
    <source>
        <dbReference type="EMBL" id="GFQ96937.1"/>
    </source>
</evidence>
<proteinExistence type="predicted"/>
<organism evidence="2 3">
    <name type="scientific">Trichonephila clavata</name>
    <name type="common">Joro spider</name>
    <name type="synonym">Nephila clavata</name>
    <dbReference type="NCBI Taxonomy" id="2740835"/>
    <lineage>
        <taxon>Eukaryota</taxon>
        <taxon>Metazoa</taxon>
        <taxon>Ecdysozoa</taxon>
        <taxon>Arthropoda</taxon>
        <taxon>Chelicerata</taxon>
        <taxon>Arachnida</taxon>
        <taxon>Araneae</taxon>
        <taxon>Araneomorphae</taxon>
        <taxon>Entelegynae</taxon>
        <taxon>Araneoidea</taxon>
        <taxon>Nephilidae</taxon>
        <taxon>Trichonephila</taxon>
    </lineage>
</organism>
<comment type="caution">
    <text evidence="2">The sequence shown here is derived from an EMBL/GenBank/DDBJ whole genome shotgun (WGS) entry which is preliminary data.</text>
</comment>
<evidence type="ECO:0000256" key="1">
    <source>
        <dbReference type="SAM" id="MobiDB-lite"/>
    </source>
</evidence>
<evidence type="ECO:0000313" key="3">
    <source>
        <dbReference type="Proteomes" id="UP000887116"/>
    </source>
</evidence>
<sequence length="93" mass="10472">AFVLTDPIKEGVKVKGEIIQILLKEQIQHFVDEGIWPDSKAFSMPSTEKQKTNVDSGKLYVNTNSPYVDYPSSEEESSSSSEEEESEDDNDTR</sequence>
<protein>
    <submittedName>
        <fullName evidence="2">Uncharacterized protein</fullName>
    </submittedName>
</protein>
<gene>
    <name evidence="2" type="ORF">TNCT_475761</name>
</gene>
<feature type="compositionally biased region" description="Acidic residues" evidence="1">
    <location>
        <begin position="72"/>
        <end position="93"/>
    </location>
</feature>
<dbReference type="EMBL" id="BMAO01004791">
    <property type="protein sequence ID" value="GFQ96937.1"/>
    <property type="molecule type" value="Genomic_DNA"/>
</dbReference>
<dbReference type="OrthoDB" id="1738325at2759"/>
<feature type="region of interest" description="Disordered" evidence="1">
    <location>
        <begin position="42"/>
        <end position="93"/>
    </location>
</feature>
<reference evidence="2" key="1">
    <citation type="submission" date="2020-07" db="EMBL/GenBank/DDBJ databases">
        <title>Multicomponent nature underlies the extraordinary mechanical properties of spider dragline silk.</title>
        <authorList>
            <person name="Kono N."/>
            <person name="Nakamura H."/>
            <person name="Mori M."/>
            <person name="Yoshida Y."/>
            <person name="Ohtoshi R."/>
            <person name="Malay A.D."/>
            <person name="Moran D.A.P."/>
            <person name="Tomita M."/>
            <person name="Numata K."/>
            <person name="Arakawa K."/>
        </authorList>
    </citation>
    <scope>NUCLEOTIDE SEQUENCE</scope>
</reference>
<dbReference type="AlphaFoldDB" id="A0A8X6G5S8"/>
<dbReference type="Proteomes" id="UP000887116">
    <property type="component" value="Unassembled WGS sequence"/>
</dbReference>